<comment type="caution">
    <text evidence="2">The sequence shown here is derived from an EMBL/GenBank/DDBJ whole genome shotgun (WGS) entry which is preliminary data.</text>
</comment>
<evidence type="ECO:0000313" key="3">
    <source>
        <dbReference type="Proteomes" id="UP001519308"/>
    </source>
</evidence>
<evidence type="ECO:0000256" key="1">
    <source>
        <dbReference type="SAM" id="Phobius"/>
    </source>
</evidence>
<sequence>MTANLKWQQLYKEAELREQGTNINNHRKTKGSWKITAIAGAIILLFYIIVTAL</sequence>
<organism evidence="2 3">
    <name type="scientific">Clostridium punense</name>
    <dbReference type="NCBI Taxonomy" id="1054297"/>
    <lineage>
        <taxon>Bacteria</taxon>
        <taxon>Bacillati</taxon>
        <taxon>Bacillota</taxon>
        <taxon>Clostridia</taxon>
        <taxon>Eubacteriales</taxon>
        <taxon>Clostridiaceae</taxon>
        <taxon>Clostridium</taxon>
    </lineage>
</organism>
<dbReference type="Proteomes" id="UP001519308">
    <property type="component" value="Unassembled WGS sequence"/>
</dbReference>
<protein>
    <submittedName>
        <fullName evidence="2">Uncharacterized protein</fullName>
    </submittedName>
</protein>
<dbReference type="RefSeq" id="WP_021281320.1">
    <property type="nucleotide sequence ID" value="NZ_JAGGLL010000016.1"/>
</dbReference>
<keyword evidence="3" id="KW-1185">Reference proteome</keyword>
<feature type="transmembrane region" description="Helical" evidence="1">
    <location>
        <begin position="31"/>
        <end position="50"/>
    </location>
</feature>
<reference evidence="2 3" key="1">
    <citation type="submission" date="2021-03" db="EMBL/GenBank/DDBJ databases">
        <title>Genomic Encyclopedia of Type Strains, Phase IV (KMG-IV): sequencing the most valuable type-strain genomes for metagenomic binning, comparative biology and taxonomic classification.</title>
        <authorList>
            <person name="Goeker M."/>
        </authorList>
    </citation>
    <scope>NUCLEOTIDE SEQUENCE [LARGE SCALE GENOMIC DNA]</scope>
    <source>
        <strain evidence="2 3">DSM 28650</strain>
    </source>
</reference>
<gene>
    <name evidence="2" type="ORF">J2Z44_002268</name>
</gene>
<keyword evidence="1" id="KW-0812">Transmembrane</keyword>
<evidence type="ECO:0000313" key="2">
    <source>
        <dbReference type="EMBL" id="MBP2022447.1"/>
    </source>
</evidence>
<accession>A0ABS4K3U1</accession>
<dbReference type="EMBL" id="JAGGLL010000016">
    <property type="protein sequence ID" value="MBP2022447.1"/>
    <property type="molecule type" value="Genomic_DNA"/>
</dbReference>
<name>A0ABS4K3U1_9CLOT</name>
<proteinExistence type="predicted"/>
<keyword evidence="1" id="KW-1133">Transmembrane helix</keyword>
<keyword evidence="1" id="KW-0472">Membrane</keyword>